<reference evidence="5 6" key="1">
    <citation type="submission" date="2019-03" db="EMBL/GenBank/DDBJ databases">
        <title>Genomic Encyclopedia of Type Strains, Phase IV (KMG-IV): sequencing the most valuable type-strain genomes for metagenomic binning, comparative biology and taxonomic classification.</title>
        <authorList>
            <person name="Goeker M."/>
        </authorList>
    </citation>
    <scope>NUCLEOTIDE SEQUENCE [LARGE SCALE GENOMIC DNA]</scope>
    <source>
        <strain evidence="5 6">DSM 2781</strain>
    </source>
</reference>
<evidence type="ECO:0000313" key="5">
    <source>
        <dbReference type="EMBL" id="TCP22859.1"/>
    </source>
</evidence>
<evidence type="ECO:0000256" key="3">
    <source>
        <dbReference type="ARBA" id="ARBA00023239"/>
    </source>
</evidence>
<dbReference type="GO" id="GO:0009097">
    <property type="term" value="P:isoleucine biosynthetic process"/>
    <property type="evidence" value="ECO:0007669"/>
    <property type="project" value="TreeGrafter"/>
</dbReference>
<dbReference type="GO" id="GO:0004794">
    <property type="term" value="F:threonine deaminase activity"/>
    <property type="evidence" value="ECO:0007669"/>
    <property type="project" value="TreeGrafter"/>
</dbReference>
<dbReference type="InterPro" id="IPR001926">
    <property type="entry name" value="TrpB-like_PALP"/>
</dbReference>
<evidence type="ECO:0000256" key="1">
    <source>
        <dbReference type="ARBA" id="ARBA00001933"/>
    </source>
</evidence>
<dbReference type="Proteomes" id="UP000295733">
    <property type="component" value="Unassembled WGS sequence"/>
</dbReference>
<dbReference type="NCBIfam" id="NF004771">
    <property type="entry name" value="PRK06110.1"/>
    <property type="match status" value="1"/>
</dbReference>
<accession>A0A4R2NMG7</accession>
<dbReference type="Pfam" id="PF00291">
    <property type="entry name" value="PALP"/>
    <property type="match status" value="1"/>
</dbReference>
<dbReference type="SUPFAM" id="SSF53686">
    <property type="entry name" value="Tryptophan synthase beta subunit-like PLP-dependent enzymes"/>
    <property type="match status" value="1"/>
</dbReference>
<dbReference type="EMBL" id="SLXL01000005">
    <property type="protein sequence ID" value="TCP22859.1"/>
    <property type="molecule type" value="Genomic_DNA"/>
</dbReference>
<keyword evidence="6" id="KW-1185">Reference proteome</keyword>
<feature type="domain" description="Tryptophan synthase beta chain-like PALP" evidence="4">
    <location>
        <begin position="24"/>
        <end position="307"/>
    </location>
</feature>
<comment type="cofactor">
    <cofactor evidence="1">
        <name>pyridoxal 5'-phosphate</name>
        <dbReference type="ChEBI" id="CHEBI:597326"/>
    </cofactor>
</comment>
<name>A0A4R2NMG7_RHOAD</name>
<dbReference type="GO" id="GO:0006565">
    <property type="term" value="P:L-serine catabolic process"/>
    <property type="evidence" value="ECO:0007669"/>
    <property type="project" value="TreeGrafter"/>
</dbReference>
<dbReference type="GO" id="GO:0003941">
    <property type="term" value="F:L-serine ammonia-lyase activity"/>
    <property type="evidence" value="ECO:0007669"/>
    <property type="project" value="TreeGrafter"/>
</dbReference>
<protein>
    <submittedName>
        <fullName evidence="5">Threonine dehydratase</fullName>
    </submittedName>
</protein>
<dbReference type="InterPro" id="IPR050147">
    <property type="entry name" value="Ser/Thr_Dehydratase"/>
</dbReference>
<gene>
    <name evidence="5" type="ORF">EV656_105161</name>
</gene>
<keyword evidence="3" id="KW-0456">Lyase</keyword>
<dbReference type="Gene3D" id="3.40.50.1100">
    <property type="match status" value="2"/>
</dbReference>
<dbReference type="PANTHER" id="PTHR48078">
    <property type="entry name" value="THREONINE DEHYDRATASE, MITOCHONDRIAL-RELATED"/>
    <property type="match status" value="1"/>
</dbReference>
<dbReference type="OrthoDB" id="9811476at2"/>
<organism evidence="5 6">
    <name type="scientific">Rhodovulum adriaticum</name>
    <name type="common">Rhodopseudomonas adriatica</name>
    <dbReference type="NCBI Taxonomy" id="35804"/>
    <lineage>
        <taxon>Bacteria</taxon>
        <taxon>Pseudomonadati</taxon>
        <taxon>Pseudomonadota</taxon>
        <taxon>Alphaproteobacteria</taxon>
        <taxon>Rhodobacterales</taxon>
        <taxon>Paracoccaceae</taxon>
        <taxon>Rhodovulum</taxon>
    </lineage>
</organism>
<comment type="caution">
    <text evidence="5">The sequence shown here is derived from an EMBL/GenBank/DDBJ whole genome shotgun (WGS) entry which is preliminary data.</text>
</comment>
<dbReference type="InterPro" id="IPR036052">
    <property type="entry name" value="TrpB-like_PALP_sf"/>
</dbReference>
<proteinExistence type="predicted"/>
<evidence type="ECO:0000313" key="6">
    <source>
        <dbReference type="Proteomes" id="UP000295733"/>
    </source>
</evidence>
<dbReference type="AlphaFoldDB" id="A0A4R2NMG7"/>
<keyword evidence="2" id="KW-0663">Pyridoxal phosphate</keyword>
<dbReference type="PANTHER" id="PTHR48078:SF7">
    <property type="entry name" value="BLL6502 PROTEIN"/>
    <property type="match status" value="1"/>
</dbReference>
<dbReference type="GO" id="GO:0006567">
    <property type="term" value="P:L-threonine catabolic process"/>
    <property type="evidence" value="ECO:0007669"/>
    <property type="project" value="TreeGrafter"/>
</dbReference>
<dbReference type="RefSeq" id="WP_132602970.1">
    <property type="nucleotide sequence ID" value="NZ_NRRP01000026.1"/>
</dbReference>
<evidence type="ECO:0000259" key="4">
    <source>
        <dbReference type="Pfam" id="PF00291"/>
    </source>
</evidence>
<evidence type="ECO:0000256" key="2">
    <source>
        <dbReference type="ARBA" id="ARBA00022898"/>
    </source>
</evidence>
<sequence length="326" mass="34800">MPEPLFTRDEIEAAAALVHAQMPPTPQYAWPLLEQELGCEVWVKHENHTPTGAFKVRGALTFIDWLKRTHPDCPGIVTATRGNHGQGQAMAATAAGMTAKIYVPEGNSVEKNAAMRAFGGQVIVHGADFDTARAEAMRVAEEEGLFPVPPFHPELVRGVATYALELFTAQPDLDTVYVPIGCGSGICGLITVRDLLGLKTKIVGVVSENADCVLRSMAANDMVETETARTFADGMAVRVPVPEAMAIYAGGAERIITVSDEEVAEAIRLYFRATHNVAEGAGAAPLAALMAERDMMAGRRVGVILCGGNIDTDWFVTVMQGGVPQV</sequence>